<dbReference type="Pfam" id="PF00072">
    <property type="entry name" value="Response_reg"/>
    <property type="match status" value="1"/>
</dbReference>
<dbReference type="GO" id="GO:0032993">
    <property type="term" value="C:protein-DNA complex"/>
    <property type="evidence" value="ECO:0007669"/>
    <property type="project" value="TreeGrafter"/>
</dbReference>
<dbReference type="InterPro" id="IPR039420">
    <property type="entry name" value="WalR-like"/>
</dbReference>
<evidence type="ECO:0000259" key="8">
    <source>
        <dbReference type="PROSITE" id="PS50110"/>
    </source>
</evidence>
<keyword evidence="11" id="KW-1185">Reference proteome</keyword>
<dbReference type="Proteomes" id="UP000315901">
    <property type="component" value="Unassembled WGS sequence"/>
</dbReference>
<dbReference type="PANTHER" id="PTHR48111">
    <property type="entry name" value="REGULATOR OF RPOS"/>
    <property type="match status" value="1"/>
</dbReference>
<feature type="modified residue" description="4-aspartylphosphate" evidence="6">
    <location>
        <position position="51"/>
    </location>
</feature>
<dbReference type="InterPro" id="IPR011006">
    <property type="entry name" value="CheY-like_superfamily"/>
</dbReference>
<dbReference type="Gene3D" id="6.10.250.690">
    <property type="match status" value="1"/>
</dbReference>
<feature type="domain" description="OmpR/PhoB-type" evidence="9">
    <location>
        <begin position="124"/>
        <end position="218"/>
    </location>
</feature>
<dbReference type="InterPro" id="IPR001789">
    <property type="entry name" value="Sig_transdc_resp-reg_receiver"/>
</dbReference>
<dbReference type="InterPro" id="IPR016032">
    <property type="entry name" value="Sig_transdc_resp-reg_C-effctor"/>
</dbReference>
<dbReference type="GO" id="GO:0006355">
    <property type="term" value="P:regulation of DNA-templated transcription"/>
    <property type="evidence" value="ECO:0007669"/>
    <property type="project" value="InterPro"/>
</dbReference>
<evidence type="ECO:0000256" key="2">
    <source>
        <dbReference type="ARBA" id="ARBA00023012"/>
    </source>
</evidence>
<gene>
    <name evidence="10" type="ORF">FJM67_16910</name>
</gene>
<keyword evidence="2" id="KW-0902">Two-component regulatory system</keyword>
<dbReference type="Gene3D" id="1.10.10.10">
    <property type="entry name" value="Winged helix-like DNA-binding domain superfamily/Winged helix DNA-binding domain"/>
    <property type="match status" value="1"/>
</dbReference>
<sequence length="221" mass="24497">MRILLVEDDTSLAEGVCTALRHADYTVDWIADGVNAYHAIQNEVFDLVVLDLGLPSMDGISVLRGVRDKGVSVPILLLTARDAIEERIQGLDAGADDYLTKPFDLSELQARIRALVRRASGRASEEIIFGDLSIDTGSRAVCYQGQPVTLTRREYSLLMELLSRPGHVFTRDVLTQVLYGWDEDVESNALEVHVHHLRKKLGSELIRTVRGVGYVINKALA</sequence>
<evidence type="ECO:0000256" key="1">
    <source>
        <dbReference type="ARBA" id="ARBA00022553"/>
    </source>
</evidence>
<evidence type="ECO:0000256" key="7">
    <source>
        <dbReference type="PROSITE-ProRule" id="PRU01091"/>
    </source>
</evidence>
<dbReference type="InterPro" id="IPR001867">
    <property type="entry name" value="OmpR/PhoB-type_DNA-bd"/>
</dbReference>
<dbReference type="InterPro" id="IPR036388">
    <property type="entry name" value="WH-like_DNA-bd_sf"/>
</dbReference>
<dbReference type="SUPFAM" id="SSF52172">
    <property type="entry name" value="CheY-like"/>
    <property type="match status" value="1"/>
</dbReference>
<dbReference type="PROSITE" id="PS51755">
    <property type="entry name" value="OMPR_PHOB"/>
    <property type="match status" value="1"/>
</dbReference>
<reference evidence="10 11" key="1">
    <citation type="submission" date="2019-06" db="EMBL/GenBank/DDBJ databases">
        <title>A novel bacterium of genus Marinomonas, isolated from coastal sand.</title>
        <authorList>
            <person name="Huang H."/>
            <person name="Mo K."/>
            <person name="Hu Y."/>
        </authorList>
    </citation>
    <scope>NUCLEOTIDE SEQUENCE [LARGE SCALE GENOMIC DNA]</scope>
    <source>
        <strain evidence="10 11">HB171799</strain>
    </source>
</reference>
<dbReference type="SMART" id="SM00862">
    <property type="entry name" value="Trans_reg_C"/>
    <property type="match status" value="1"/>
</dbReference>
<feature type="DNA-binding region" description="OmpR/PhoB-type" evidence="7">
    <location>
        <begin position="124"/>
        <end position="218"/>
    </location>
</feature>
<evidence type="ECO:0000256" key="4">
    <source>
        <dbReference type="ARBA" id="ARBA00023125"/>
    </source>
</evidence>
<evidence type="ECO:0000256" key="5">
    <source>
        <dbReference type="ARBA" id="ARBA00023163"/>
    </source>
</evidence>
<dbReference type="OrthoDB" id="9802426at2"/>
<evidence type="ECO:0000313" key="11">
    <source>
        <dbReference type="Proteomes" id="UP000315901"/>
    </source>
</evidence>
<protein>
    <submittedName>
        <fullName evidence="10">Response regulator</fullName>
    </submittedName>
</protein>
<evidence type="ECO:0000256" key="3">
    <source>
        <dbReference type="ARBA" id="ARBA00023015"/>
    </source>
</evidence>
<keyword evidence="4 7" id="KW-0238">DNA-binding</keyword>
<keyword evidence="3" id="KW-0805">Transcription regulation</keyword>
<dbReference type="Pfam" id="PF00486">
    <property type="entry name" value="Trans_reg_C"/>
    <property type="match status" value="1"/>
</dbReference>
<evidence type="ECO:0000259" key="9">
    <source>
        <dbReference type="PROSITE" id="PS51755"/>
    </source>
</evidence>
<keyword evidence="1 6" id="KW-0597">Phosphoprotein</keyword>
<evidence type="ECO:0000313" key="10">
    <source>
        <dbReference type="EMBL" id="TPE44568.1"/>
    </source>
</evidence>
<dbReference type="PROSITE" id="PS50110">
    <property type="entry name" value="RESPONSE_REGULATORY"/>
    <property type="match status" value="1"/>
</dbReference>
<organism evidence="10 11">
    <name type="scientific">Maribrevibacterium harenarium</name>
    <dbReference type="NCBI Taxonomy" id="2589817"/>
    <lineage>
        <taxon>Bacteria</taxon>
        <taxon>Pseudomonadati</taxon>
        <taxon>Pseudomonadota</taxon>
        <taxon>Gammaproteobacteria</taxon>
        <taxon>Oceanospirillales</taxon>
        <taxon>Oceanospirillaceae</taxon>
        <taxon>Maribrevibacterium</taxon>
    </lineage>
</organism>
<dbReference type="GO" id="GO:0000976">
    <property type="term" value="F:transcription cis-regulatory region binding"/>
    <property type="evidence" value="ECO:0007669"/>
    <property type="project" value="TreeGrafter"/>
</dbReference>
<dbReference type="FunFam" id="3.40.50.2300:FF:000002">
    <property type="entry name" value="DNA-binding response regulator PhoP"/>
    <property type="match status" value="1"/>
</dbReference>
<dbReference type="RefSeq" id="WP_140591852.1">
    <property type="nucleotide sequence ID" value="NZ_VFRR01000081.1"/>
</dbReference>
<dbReference type="EMBL" id="VFRR01000081">
    <property type="protein sequence ID" value="TPE44568.1"/>
    <property type="molecule type" value="Genomic_DNA"/>
</dbReference>
<feature type="domain" description="Response regulatory" evidence="8">
    <location>
        <begin position="2"/>
        <end position="116"/>
    </location>
</feature>
<dbReference type="CDD" id="cd00383">
    <property type="entry name" value="trans_reg_C"/>
    <property type="match status" value="1"/>
</dbReference>
<keyword evidence="5" id="KW-0804">Transcription</keyword>
<dbReference type="AlphaFoldDB" id="A0A501W5M0"/>
<dbReference type="GO" id="GO:0000156">
    <property type="term" value="F:phosphorelay response regulator activity"/>
    <property type="evidence" value="ECO:0007669"/>
    <property type="project" value="TreeGrafter"/>
</dbReference>
<dbReference type="CDD" id="cd17624">
    <property type="entry name" value="REC_OmpR_PmrA-like"/>
    <property type="match status" value="1"/>
</dbReference>
<dbReference type="Gene3D" id="3.40.50.2300">
    <property type="match status" value="1"/>
</dbReference>
<dbReference type="PANTHER" id="PTHR48111:SF67">
    <property type="entry name" value="TRANSCRIPTIONAL REGULATORY PROTEIN TCTD"/>
    <property type="match status" value="1"/>
</dbReference>
<proteinExistence type="predicted"/>
<dbReference type="GO" id="GO:0005829">
    <property type="term" value="C:cytosol"/>
    <property type="evidence" value="ECO:0007669"/>
    <property type="project" value="TreeGrafter"/>
</dbReference>
<evidence type="ECO:0000256" key="6">
    <source>
        <dbReference type="PROSITE-ProRule" id="PRU00169"/>
    </source>
</evidence>
<name>A0A501W5M0_9GAMM</name>
<dbReference type="SUPFAM" id="SSF46894">
    <property type="entry name" value="C-terminal effector domain of the bipartite response regulators"/>
    <property type="match status" value="1"/>
</dbReference>
<comment type="caution">
    <text evidence="10">The sequence shown here is derived from an EMBL/GenBank/DDBJ whole genome shotgun (WGS) entry which is preliminary data.</text>
</comment>
<accession>A0A501W5M0</accession>
<dbReference type="SMART" id="SM00448">
    <property type="entry name" value="REC"/>
    <property type="match status" value="1"/>
</dbReference>